<dbReference type="EMBL" id="JAXUIC010000006">
    <property type="protein sequence ID" value="KAK4586763.1"/>
    <property type="molecule type" value="Genomic_DNA"/>
</dbReference>
<proteinExistence type="inferred from homology"/>
<dbReference type="PROSITE" id="PS01256">
    <property type="entry name" value="CULLIN_1"/>
    <property type="match status" value="1"/>
</dbReference>
<dbReference type="FunFam" id="1.10.10.10:FF:000503">
    <property type="entry name" value="Cullin-1"/>
    <property type="match status" value="1"/>
</dbReference>
<dbReference type="Proteomes" id="UP001324115">
    <property type="component" value="Unassembled WGS sequence"/>
</dbReference>
<keyword evidence="3" id="KW-0832">Ubl conjugation</keyword>
<dbReference type="SMART" id="SM00884">
    <property type="entry name" value="Cullin_Nedd8"/>
    <property type="match status" value="1"/>
</dbReference>
<dbReference type="InterPro" id="IPR016159">
    <property type="entry name" value="Cullin_repeat-like_dom_sf"/>
</dbReference>
<feature type="domain" description="Cullin family profile" evidence="8">
    <location>
        <begin position="409"/>
        <end position="639"/>
    </location>
</feature>
<dbReference type="GO" id="GO:0031625">
    <property type="term" value="F:ubiquitin protein ligase binding"/>
    <property type="evidence" value="ECO:0007669"/>
    <property type="project" value="InterPro"/>
</dbReference>
<comment type="caution">
    <text evidence="9">The sequence shown here is derived from an EMBL/GenBank/DDBJ whole genome shotgun (WGS) entry which is preliminary data.</text>
</comment>
<keyword evidence="10" id="KW-1185">Reference proteome</keyword>
<dbReference type="FunFam" id="1.20.1310.10:FF:000013">
    <property type="entry name" value="Cullin-1 like"/>
    <property type="match status" value="1"/>
</dbReference>
<dbReference type="PROSITE" id="PS50069">
    <property type="entry name" value="CULLIN_2"/>
    <property type="match status" value="1"/>
</dbReference>
<dbReference type="FunFam" id="1.20.1310.10:FF:000021">
    <property type="entry name" value="Cullin-1, putative"/>
    <property type="match status" value="1"/>
</dbReference>
<dbReference type="SUPFAM" id="SSF74788">
    <property type="entry name" value="Cullin repeat-like"/>
    <property type="match status" value="1"/>
</dbReference>
<evidence type="ECO:0000256" key="2">
    <source>
        <dbReference type="ARBA" id="ARBA00022499"/>
    </source>
</evidence>
<dbReference type="FunFam" id="3.30.230.130:FF:000005">
    <property type="entry name" value="Cullin-1 like"/>
    <property type="match status" value="1"/>
</dbReference>
<dbReference type="InterPro" id="IPR016158">
    <property type="entry name" value="Cullin_homology"/>
</dbReference>
<name>A0AAN7IM54_QUERU</name>
<comment type="similarity">
    <text evidence="1 5 6">Belongs to the cullin family.</text>
</comment>
<protein>
    <recommendedName>
        <fullName evidence="4">Cullin-1</fullName>
    </recommendedName>
</protein>
<dbReference type="InterPro" id="IPR019559">
    <property type="entry name" value="Cullin_neddylation_domain"/>
</dbReference>
<dbReference type="InterPro" id="IPR016157">
    <property type="entry name" value="Cullin_CS"/>
</dbReference>
<evidence type="ECO:0000259" key="8">
    <source>
        <dbReference type="PROSITE" id="PS50069"/>
    </source>
</evidence>
<evidence type="ECO:0000256" key="7">
    <source>
        <dbReference type="SAM" id="Coils"/>
    </source>
</evidence>
<dbReference type="GO" id="GO:0006511">
    <property type="term" value="P:ubiquitin-dependent protein catabolic process"/>
    <property type="evidence" value="ECO:0007669"/>
    <property type="project" value="InterPro"/>
</dbReference>
<dbReference type="InterPro" id="IPR036388">
    <property type="entry name" value="WH-like_DNA-bd_sf"/>
</dbReference>
<organism evidence="9 10">
    <name type="scientific">Quercus rubra</name>
    <name type="common">Northern red oak</name>
    <name type="synonym">Quercus borealis</name>
    <dbReference type="NCBI Taxonomy" id="3512"/>
    <lineage>
        <taxon>Eukaryota</taxon>
        <taxon>Viridiplantae</taxon>
        <taxon>Streptophyta</taxon>
        <taxon>Embryophyta</taxon>
        <taxon>Tracheophyta</taxon>
        <taxon>Spermatophyta</taxon>
        <taxon>Magnoliopsida</taxon>
        <taxon>eudicotyledons</taxon>
        <taxon>Gunneridae</taxon>
        <taxon>Pentapetalae</taxon>
        <taxon>rosids</taxon>
        <taxon>fabids</taxon>
        <taxon>Fagales</taxon>
        <taxon>Fagaceae</taxon>
        <taxon>Quercus</taxon>
    </lineage>
</organism>
<dbReference type="FunFam" id="1.20.1310.10:FF:000025">
    <property type="entry name" value="Cullin-1, putative"/>
    <property type="match status" value="1"/>
</dbReference>
<feature type="coiled-coil region" evidence="7">
    <location>
        <begin position="339"/>
        <end position="366"/>
    </location>
</feature>
<dbReference type="Gene3D" id="1.10.10.10">
    <property type="entry name" value="Winged helix-like DNA-binding domain superfamily/Winged helix DNA-binding domain"/>
    <property type="match status" value="1"/>
</dbReference>
<dbReference type="Pfam" id="PF26557">
    <property type="entry name" value="Cullin_AB"/>
    <property type="match status" value="1"/>
</dbReference>
<dbReference type="GO" id="GO:0031461">
    <property type="term" value="C:cullin-RING ubiquitin ligase complex"/>
    <property type="evidence" value="ECO:0007669"/>
    <property type="project" value="InterPro"/>
</dbReference>
<dbReference type="InterPro" id="IPR059120">
    <property type="entry name" value="Cullin-like_AB"/>
</dbReference>
<dbReference type="Gene3D" id="1.20.1310.10">
    <property type="entry name" value="Cullin Repeats"/>
    <property type="match status" value="4"/>
</dbReference>
<keyword evidence="2" id="KW-1017">Isopeptide bond</keyword>
<dbReference type="Gene3D" id="3.30.230.130">
    <property type="entry name" value="Cullin, Chain C, Domain 2"/>
    <property type="match status" value="1"/>
</dbReference>
<sequence length="764" mass="89538">MFWFWGLRNYGYSSMPMGEREIICFEQGWELMQKAITKLKNILEGLPEPQFSSEDYMMLYTTIYNMCTQRPPHDYSQQIYCKYRETFEEYITSTVLPSLKEKHDEFMLRELVKRWAIYKVLGRWLSHFFNYLDRYFIARRNLPRLNEVGLTCFRDLVYKEFNGKVRDVVISLIDKEREGEQVDRALLRNVLYIFVAIGMGQMDQYENDFEAAFLKDTVAYYSQKASSWILDDSCPDYMLKAEKCLRQEKDGVSLYLHSSTEAKLLEKVQHEFLSVYATQLLEKDDSQCHALVRDDKVEDLSRMSGLLFYLSKNKKRFRLLFKIPQGIEPVSSIFKQHVIAEVTALVKQAEDAANNKKKDLVGLQEEVFVRKVIELHEKYLAYVNDYHTFRKALKEAFEVFCNMGVSGSSSAELLATFCDNILKKGSSGKLSDEDIEETLEKVVKLLDYISDMDLFAKLYRKKLARRLLFDESANDDHERSILMKIKQKCGGQFTSKMERMVTDLTLTRENQTSFEEYLSNNSHANPGIDLTVTVLTTGFWPSYKSFDLNLPPELVKCVKVFREFYQTKTKHRKLTWIYSLGTCNISGKFEPKTMELIVTTSQTSVLFLFNSSDRLSYSDIMTELNLTDNDVVRLLHSLSCAKYKILNKEPNIKTISPTDYFEFNSKFTDKMRRIKIRLPPVDEKKKVIEDVDKDRRYAIDASIVRIMKSRKVLGHQQLVMECVEQLGCMFKPDLKAIKKRIDDLITRDYLERDKDNPNLFRYLA</sequence>
<dbReference type="InterPro" id="IPR036317">
    <property type="entry name" value="Cullin_homology_sf"/>
</dbReference>
<evidence type="ECO:0000256" key="4">
    <source>
        <dbReference type="ARBA" id="ARBA00069612"/>
    </source>
</evidence>
<dbReference type="SUPFAM" id="SSF46785">
    <property type="entry name" value="Winged helix' DNA-binding domain"/>
    <property type="match status" value="1"/>
</dbReference>
<dbReference type="SUPFAM" id="SSF75632">
    <property type="entry name" value="Cullin homology domain"/>
    <property type="match status" value="1"/>
</dbReference>
<dbReference type="SMART" id="SM00182">
    <property type="entry name" value="CULLIN"/>
    <property type="match status" value="1"/>
</dbReference>
<evidence type="ECO:0000256" key="1">
    <source>
        <dbReference type="ARBA" id="ARBA00006019"/>
    </source>
</evidence>
<evidence type="ECO:0000256" key="6">
    <source>
        <dbReference type="RuleBase" id="RU003829"/>
    </source>
</evidence>
<dbReference type="Pfam" id="PF10557">
    <property type="entry name" value="Cullin_Nedd8"/>
    <property type="match status" value="1"/>
</dbReference>
<evidence type="ECO:0000256" key="5">
    <source>
        <dbReference type="PROSITE-ProRule" id="PRU00330"/>
    </source>
</evidence>
<dbReference type="Pfam" id="PF00888">
    <property type="entry name" value="Cullin"/>
    <property type="match status" value="1"/>
</dbReference>
<reference evidence="9 10" key="1">
    <citation type="journal article" date="2023" name="G3 (Bethesda)">
        <title>A haplotype-resolved chromosome-scale genome for Quercus rubra L. provides insights into the genetics of adaptive traits for red oak species.</title>
        <authorList>
            <person name="Kapoor B."/>
            <person name="Jenkins J."/>
            <person name="Schmutz J."/>
            <person name="Zhebentyayeva T."/>
            <person name="Kuelheim C."/>
            <person name="Coggeshall M."/>
            <person name="Heim C."/>
            <person name="Lasky J.R."/>
            <person name="Leites L."/>
            <person name="Islam-Faridi N."/>
            <person name="Romero-Severson J."/>
            <person name="DeLeo V.L."/>
            <person name="Lucas S.M."/>
            <person name="Lazic D."/>
            <person name="Gailing O."/>
            <person name="Carlson J."/>
            <person name="Staton M."/>
        </authorList>
    </citation>
    <scope>NUCLEOTIDE SEQUENCE [LARGE SCALE GENOMIC DNA]</scope>
    <source>
        <strain evidence="9">Pseudo-F2</strain>
    </source>
</reference>
<dbReference type="InterPro" id="IPR045093">
    <property type="entry name" value="Cullin"/>
</dbReference>
<evidence type="ECO:0000313" key="9">
    <source>
        <dbReference type="EMBL" id="KAK4586763.1"/>
    </source>
</evidence>
<dbReference type="InterPro" id="IPR001373">
    <property type="entry name" value="Cullin_N"/>
</dbReference>
<dbReference type="PANTHER" id="PTHR11932">
    <property type="entry name" value="CULLIN"/>
    <property type="match status" value="1"/>
</dbReference>
<dbReference type="InterPro" id="IPR036390">
    <property type="entry name" value="WH_DNA-bd_sf"/>
</dbReference>
<evidence type="ECO:0000313" key="10">
    <source>
        <dbReference type="Proteomes" id="UP001324115"/>
    </source>
</evidence>
<gene>
    <name evidence="9" type="ORF">RGQ29_023789</name>
</gene>
<keyword evidence="7" id="KW-0175">Coiled coil</keyword>
<evidence type="ECO:0000256" key="3">
    <source>
        <dbReference type="ARBA" id="ARBA00022843"/>
    </source>
</evidence>
<accession>A0AAN7IM54</accession>
<dbReference type="AlphaFoldDB" id="A0AAN7IM54"/>